<sequence length="56" mass="6298">MHSRDDRRVPLRYGEELAALISDARLVALASNNHLLTETEPAWKVFCDEVEAFLAG</sequence>
<reference evidence="1 2" key="1">
    <citation type="journal article" date="2019" name="Emerg. Microbes Infect.">
        <title>Comprehensive subspecies identification of 175 nontuberculous mycobacteria species based on 7547 genomic profiles.</title>
        <authorList>
            <person name="Matsumoto Y."/>
            <person name="Kinjo T."/>
            <person name="Motooka D."/>
            <person name="Nabeya D."/>
            <person name="Jung N."/>
            <person name="Uechi K."/>
            <person name="Horii T."/>
            <person name="Iida T."/>
            <person name="Fujita J."/>
            <person name="Nakamura S."/>
        </authorList>
    </citation>
    <scope>NUCLEOTIDE SEQUENCE [LARGE SCALE GENOMIC DNA]</scope>
    <source>
        <strain evidence="1 2">JCM 18538</strain>
    </source>
</reference>
<accession>A0A7I7RRP2</accession>
<dbReference type="Proteomes" id="UP000467428">
    <property type="component" value="Chromosome"/>
</dbReference>
<protein>
    <recommendedName>
        <fullName evidence="3">Alpha/beta hydrolase</fullName>
    </recommendedName>
</protein>
<dbReference type="InterPro" id="IPR029058">
    <property type="entry name" value="AB_hydrolase_fold"/>
</dbReference>
<geneLocation type="plasmid" evidence="2">
    <name>pjcm18538 dna</name>
</geneLocation>
<gene>
    <name evidence="1" type="ORF">MARA_06510</name>
</gene>
<keyword evidence="2" id="KW-1185">Reference proteome</keyword>
<dbReference type="SUPFAM" id="SSF53474">
    <property type="entry name" value="alpha/beta-Hydrolases"/>
    <property type="match status" value="1"/>
</dbReference>
<evidence type="ECO:0000313" key="2">
    <source>
        <dbReference type="Proteomes" id="UP000467428"/>
    </source>
</evidence>
<dbReference type="AlphaFoldDB" id="A0A7I7RRP2"/>
<proteinExistence type="predicted"/>
<name>A0A7I7RRP2_9MYCO</name>
<evidence type="ECO:0008006" key="3">
    <source>
        <dbReference type="Google" id="ProtNLM"/>
    </source>
</evidence>
<dbReference type="EMBL" id="AP022593">
    <property type="protein sequence ID" value="BBY47183.1"/>
    <property type="molecule type" value="Genomic_DNA"/>
</dbReference>
<dbReference type="KEGG" id="marz:MARA_06510"/>
<evidence type="ECO:0000313" key="1">
    <source>
        <dbReference type="EMBL" id="BBY47183.1"/>
    </source>
</evidence>
<organism evidence="1 2">
    <name type="scientific">Mycolicibacterium arabiense</name>
    <dbReference type="NCBI Taxonomy" id="1286181"/>
    <lineage>
        <taxon>Bacteria</taxon>
        <taxon>Bacillati</taxon>
        <taxon>Actinomycetota</taxon>
        <taxon>Actinomycetes</taxon>
        <taxon>Mycobacteriales</taxon>
        <taxon>Mycobacteriaceae</taxon>
        <taxon>Mycolicibacterium</taxon>
    </lineage>
</organism>
<dbReference type="Gene3D" id="3.40.50.1820">
    <property type="entry name" value="alpha/beta hydrolase"/>
    <property type="match status" value="1"/>
</dbReference>